<evidence type="ECO:0000313" key="1">
    <source>
        <dbReference type="EMBL" id="TYA94153.1"/>
    </source>
</evidence>
<dbReference type="EMBL" id="VSDQ01000126">
    <property type="protein sequence ID" value="TYA94153.1"/>
    <property type="molecule type" value="Genomic_DNA"/>
</dbReference>
<accession>A0A5D0JD02</accession>
<proteinExistence type="predicted"/>
<organism evidence="1 2">
    <name type="scientific">Seonamhaeicola marinus</name>
    <dbReference type="NCBI Taxonomy" id="1912246"/>
    <lineage>
        <taxon>Bacteria</taxon>
        <taxon>Pseudomonadati</taxon>
        <taxon>Bacteroidota</taxon>
        <taxon>Flavobacteriia</taxon>
        <taxon>Flavobacteriales</taxon>
        <taxon>Flavobacteriaceae</taxon>
    </lineage>
</organism>
<sequence>KTASVSISNIFTPYLMQIAEDGGLENSLRIDRGLRNGLYFYHGILTSKPVGEWFDLSYNDANLLIF</sequence>
<dbReference type="Gene3D" id="3.40.50.720">
    <property type="entry name" value="NAD(P)-binding Rossmann-like Domain"/>
    <property type="match status" value="1"/>
</dbReference>
<feature type="non-terminal residue" evidence="1">
    <location>
        <position position="1"/>
    </location>
</feature>
<reference evidence="1 2" key="1">
    <citation type="submission" date="2019-08" db="EMBL/GenBank/DDBJ databases">
        <title>Seonamhaeicola sediminis sp. nov., isolated from marine sediment.</title>
        <authorList>
            <person name="Cao W.R."/>
        </authorList>
    </citation>
    <scope>NUCLEOTIDE SEQUENCE [LARGE SCALE GENOMIC DNA]</scope>
    <source>
        <strain evidence="1 2">B011</strain>
    </source>
</reference>
<name>A0A5D0JD02_9FLAO</name>
<comment type="caution">
    <text evidence="1">The sequence shown here is derived from an EMBL/GenBank/DDBJ whole genome shotgun (WGS) entry which is preliminary data.</text>
</comment>
<protein>
    <submittedName>
        <fullName evidence="1">Alanine dehydrogenase</fullName>
    </submittedName>
</protein>
<gene>
    <name evidence="1" type="ORF">FUA24_01065</name>
</gene>
<dbReference type="AlphaFoldDB" id="A0A5D0JD02"/>
<dbReference type="Proteomes" id="UP000323930">
    <property type="component" value="Unassembled WGS sequence"/>
</dbReference>
<evidence type="ECO:0000313" key="2">
    <source>
        <dbReference type="Proteomes" id="UP000323930"/>
    </source>
</evidence>
<keyword evidence="2" id="KW-1185">Reference proteome</keyword>